<dbReference type="Pfam" id="PF00107">
    <property type="entry name" value="ADH_zinc_N"/>
    <property type="match status" value="1"/>
</dbReference>
<dbReference type="GO" id="GO:0016491">
    <property type="term" value="F:oxidoreductase activity"/>
    <property type="evidence" value="ECO:0007669"/>
    <property type="project" value="InterPro"/>
</dbReference>
<evidence type="ECO:0000259" key="1">
    <source>
        <dbReference type="SMART" id="SM00829"/>
    </source>
</evidence>
<accession>A0A0P9EK35</accession>
<proteinExistence type="predicted"/>
<sequence length="329" mass="35298">MRAWVVTKLANPEEALELQDKEQPTPTQGEVMIQVKASALNFFDILLCQGKYQEKPPLPFTPGAEVAGIVQAVGDGVSLKVGQRVLAQPPSPNGGFAEFVCAPESAVFPISDSMSFEEAASMFITYQTAYYALHRSAQIRPGEVLLVHAGSGGVGSAAIQLGVAAGARVIATAGGPEKVKVCKDLGAEVAIDYLSENFAEVVKEVTKGRGANVIFDPVGGDTFDLSRKCIAFEGRILVIGFAGGRIANAPTNHALVKNYSIVGVHWGLFRRLMPEKVIEIHNALMNLFDEGKILPLVFQEYPFAALPEALNQLATRKTWGKLVLKPEHA</sequence>
<dbReference type="SUPFAM" id="SSF51735">
    <property type="entry name" value="NAD(P)-binding Rossmann-fold domains"/>
    <property type="match status" value="1"/>
</dbReference>
<organism evidence="2 3">
    <name type="scientific">Alicyclobacillus ferrooxydans</name>
    <dbReference type="NCBI Taxonomy" id="471514"/>
    <lineage>
        <taxon>Bacteria</taxon>
        <taxon>Bacillati</taxon>
        <taxon>Bacillota</taxon>
        <taxon>Bacilli</taxon>
        <taxon>Bacillales</taxon>
        <taxon>Alicyclobacillaceae</taxon>
        <taxon>Alicyclobacillus</taxon>
    </lineage>
</organism>
<dbReference type="STRING" id="471514.AN477_12515"/>
<protein>
    <submittedName>
        <fullName evidence="2">Alcohol dehydrogenase</fullName>
    </submittedName>
</protein>
<dbReference type="CDD" id="cd08241">
    <property type="entry name" value="QOR1"/>
    <property type="match status" value="1"/>
</dbReference>
<dbReference type="RefSeq" id="WP_054969503.1">
    <property type="nucleotide sequence ID" value="NZ_LJCO01000051.1"/>
</dbReference>
<dbReference type="InterPro" id="IPR036291">
    <property type="entry name" value="NAD(P)-bd_dom_sf"/>
</dbReference>
<dbReference type="Gene3D" id="3.40.50.720">
    <property type="entry name" value="NAD(P)-binding Rossmann-like Domain"/>
    <property type="match status" value="1"/>
</dbReference>
<evidence type="ECO:0000313" key="2">
    <source>
        <dbReference type="EMBL" id="KPV43415.1"/>
    </source>
</evidence>
<dbReference type="InterPro" id="IPR013154">
    <property type="entry name" value="ADH-like_N"/>
</dbReference>
<dbReference type="InterPro" id="IPR013149">
    <property type="entry name" value="ADH-like_C"/>
</dbReference>
<dbReference type="AlphaFoldDB" id="A0A0P9EK35"/>
<dbReference type="SMART" id="SM00829">
    <property type="entry name" value="PKS_ER"/>
    <property type="match status" value="1"/>
</dbReference>
<dbReference type="OrthoDB" id="9792162at2"/>
<dbReference type="PANTHER" id="PTHR43677">
    <property type="entry name" value="SHORT-CHAIN DEHYDROGENASE/REDUCTASE"/>
    <property type="match status" value="1"/>
</dbReference>
<keyword evidence="3" id="KW-1185">Reference proteome</keyword>
<dbReference type="PATRIC" id="fig|471514.4.peg.1590"/>
<dbReference type="InterPro" id="IPR020843">
    <property type="entry name" value="ER"/>
</dbReference>
<dbReference type="Proteomes" id="UP000050482">
    <property type="component" value="Unassembled WGS sequence"/>
</dbReference>
<evidence type="ECO:0000313" key="3">
    <source>
        <dbReference type="Proteomes" id="UP000050482"/>
    </source>
</evidence>
<dbReference type="PANTHER" id="PTHR43677:SF4">
    <property type="entry name" value="QUINONE OXIDOREDUCTASE-LIKE PROTEIN 2"/>
    <property type="match status" value="1"/>
</dbReference>
<dbReference type="Gene3D" id="3.90.180.10">
    <property type="entry name" value="Medium-chain alcohol dehydrogenases, catalytic domain"/>
    <property type="match status" value="1"/>
</dbReference>
<dbReference type="Pfam" id="PF08240">
    <property type="entry name" value="ADH_N"/>
    <property type="match status" value="1"/>
</dbReference>
<comment type="caution">
    <text evidence="2">The sequence shown here is derived from an EMBL/GenBank/DDBJ whole genome shotgun (WGS) entry which is preliminary data.</text>
</comment>
<dbReference type="SUPFAM" id="SSF50129">
    <property type="entry name" value="GroES-like"/>
    <property type="match status" value="1"/>
</dbReference>
<name>A0A0P9EK35_9BACL</name>
<dbReference type="InterPro" id="IPR011032">
    <property type="entry name" value="GroES-like_sf"/>
</dbReference>
<gene>
    <name evidence="2" type="ORF">AN477_12515</name>
</gene>
<dbReference type="InterPro" id="IPR051397">
    <property type="entry name" value="Zn-ADH-like_protein"/>
</dbReference>
<feature type="domain" description="Enoyl reductase (ER)" evidence="1">
    <location>
        <begin position="11"/>
        <end position="324"/>
    </location>
</feature>
<dbReference type="EMBL" id="LJCO01000051">
    <property type="protein sequence ID" value="KPV43415.1"/>
    <property type="molecule type" value="Genomic_DNA"/>
</dbReference>
<reference evidence="2 3" key="1">
    <citation type="submission" date="2015-09" db="EMBL/GenBank/DDBJ databases">
        <title>Draft genome sequence of Alicyclobacillus ferrooxydans DSM 22381.</title>
        <authorList>
            <person name="Hemp J."/>
        </authorList>
    </citation>
    <scope>NUCLEOTIDE SEQUENCE [LARGE SCALE GENOMIC DNA]</scope>
    <source>
        <strain evidence="2 3">TC-34</strain>
    </source>
</reference>